<feature type="non-terminal residue" evidence="2">
    <location>
        <position position="281"/>
    </location>
</feature>
<proteinExistence type="predicted"/>
<gene>
    <name evidence="2" type="primary">A03g506610.1_BraROA</name>
    <name evidence="2" type="ORF">IGI04_012875</name>
</gene>
<feature type="region of interest" description="Disordered" evidence="1">
    <location>
        <begin position="234"/>
        <end position="263"/>
    </location>
</feature>
<evidence type="ECO:0000313" key="3">
    <source>
        <dbReference type="Proteomes" id="UP000823674"/>
    </source>
</evidence>
<feature type="compositionally biased region" description="Polar residues" evidence="1">
    <location>
        <begin position="38"/>
        <end position="61"/>
    </location>
</feature>
<keyword evidence="3" id="KW-1185">Reference proteome</keyword>
<protein>
    <submittedName>
        <fullName evidence="2">Uncharacterized protein</fullName>
    </submittedName>
</protein>
<evidence type="ECO:0000256" key="1">
    <source>
        <dbReference type="SAM" id="MobiDB-lite"/>
    </source>
</evidence>
<comment type="caution">
    <text evidence="2">The sequence shown here is derived from an EMBL/GenBank/DDBJ whole genome shotgun (WGS) entry which is preliminary data.</text>
</comment>
<dbReference type="Proteomes" id="UP000823674">
    <property type="component" value="Chromosome A03"/>
</dbReference>
<accession>A0ABQ7N768</accession>
<organism evidence="2 3">
    <name type="scientific">Brassica rapa subsp. trilocularis</name>
    <dbReference type="NCBI Taxonomy" id="1813537"/>
    <lineage>
        <taxon>Eukaryota</taxon>
        <taxon>Viridiplantae</taxon>
        <taxon>Streptophyta</taxon>
        <taxon>Embryophyta</taxon>
        <taxon>Tracheophyta</taxon>
        <taxon>Spermatophyta</taxon>
        <taxon>Magnoliopsida</taxon>
        <taxon>eudicotyledons</taxon>
        <taxon>Gunneridae</taxon>
        <taxon>Pentapetalae</taxon>
        <taxon>rosids</taxon>
        <taxon>malvids</taxon>
        <taxon>Brassicales</taxon>
        <taxon>Brassicaceae</taxon>
        <taxon>Brassiceae</taxon>
        <taxon>Brassica</taxon>
    </lineage>
</organism>
<name>A0ABQ7N768_BRACM</name>
<reference evidence="2 3" key="1">
    <citation type="submission" date="2021-03" db="EMBL/GenBank/DDBJ databases">
        <authorList>
            <person name="King G.J."/>
            <person name="Bancroft I."/>
            <person name="Baten A."/>
            <person name="Bloomfield J."/>
            <person name="Borpatragohain P."/>
            <person name="He Z."/>
            <person name="Irish N."/>
            <person name="Irwin J."/>
            <person name="Liu K."/>
            <person name="Mauleon R.P."/>
            <person name="Moore J."/>
            <person name="Morris R."/>
            <person name="Ostergaard L."/>
            <person name="Wang B."/>
            <person name="Wells R."/>
        </authorList>
    </citation>
    <scope>NUCLEOTIDE SEQUENCE [LARGE SCALE GENOMIC DNA]</scope>
    <source>
        <strain evidence="2">R-o-18</strain>
        <tissue evidence="2">Leaf</tissue>
    </source>
</reference>
<evidence type="ECO:0000313" key="2">
    <source>
        <dbReference type="EMBL" id="KAG5406756.1"/>
    </source>
</evidence>
<feature type="compositionally biased region" description="Polar residues" evidence="1">
    <location>
        <begin position="253"/>
        <end position="263"/>
    </location>
</feature>
<dbReference type="EMBL" id="JADBGQ010000003">
    <property type="protein sequence ID" value="KAG5406756.1"/>
    <property type="molecule type" value="Genomic_DNA"/>
</dbReference>
<feature type="compositionally biased region" description="Basic residues" evidence="1">
    <location>
        <begin position="8"/>
        <end position="17"/>
    </location>
</feature>
<feature type="region of interest" description="Disordered" evidence="1">
    <location>
        <begin position="1"/>
        <end position="61"/>
    </location>
</feature>
<sequence length="281" mass="29157">MESLSFFLHRRCSRRRSPPASMAKKNPPKNKASHRVPTGSTPSRSIASNSSTKASTEPASAVANQTSFVAALPEIPAPLSSTAPGGATEVDLSISVPDSSTAAVASLPKDVTVERENPSMVSHQAVAANLLSPETCANKMESPKAVILATVSNPSSVPTVSVDNNRVPILAISAVTGGSPPSSSDQLGGLQEQLQQRKSSADIWKVYREVLKSVPPVSSNHPPSLPAAAPLEHHAGQSEFPLGALKPPRADIASTSKTPSNELSKITVHDLSTGSLCVDLS</sequence>